<dbReference type="Proteomes" id="UP001500888">
    <property type="component" value="Unassembled WGS sequence"/>
</dbReference>
<dbReference type="EMBL" id="BAAAZR010000010">
    <property type="protein sequence ID" value="GAA3818840.1"/>
    <property type="molecule type" value="Genomic_DNA"/>
</dbReference>
<evidence type="ECO:0000313" key="2">
    <source>
        <dbReference type="Proteomes" id="UP001500888"/>
    </source>
</evidence>
<gene>
    <name evidence="1" type="ORF">GCM10022226_44190</name>
</gene>
<keyword evidence="2" id="KW-1185">Reference proteome</keyword>
<dbReference type="RefSeq" id="WP_344943202.1">
    <property type="nucleotide sequence ID" value="NZ_BAAAZR010000010.1"/>
</dbReference>
<comment type="caution">
    <text evidence="1">The sequence shown here is derived from an EMBL/GenBank/DDBJ whole genome shotgun (WGS) entry which is preliminary data.</text>
</comment>
<name>A0ABP7II32_9ACTN</name>
<organism evidence="1 2">
    <name type="scientific">Sphaerisporangium flaviroseum</name>
    <dbReference type="NCBI Taxonomy" id="509199"/>
    <lineage>
        <taxon>Bacteria</taxon>
        <taxon>Bacillati</taxon>
        <taxon>Actinomycetota</taxon>
        <taxon>Actinomycetes</taxon>
        <taxon>Streptosporangiales</taxon>
        <taxon>Streptosporangiaceae</taxon>
        <taxon>Sphaerisporangium</taxon>
    </lineage>
</organism>
<reference evidence="2" key="1">
    <citation type="journal article" date="2019" name="Int. J. Syst. Evol. Microbiol.">
        <title>The Global Catalogue of Microorganisms (GCM) 10K type strain sequencing project: providing services to taxonomists for standard genome sequencing and annotation.</title>
        <authorList>
            <consortium name="The Broad Institute Genomics Platform"/>
            <consortium name="The Broad Institute Genome Sequencing Center for Infectious Disease"/>
            <person name="Wu L."/>
            <person name="Ma J."/>
        </authorList>
    </citation>
    <scope>NUCLEOTIDE SEQUENCE [LARGE SCALE GENOMIC DNA]</scope>
    <source>
        <strain evidence="2">JCM 16908</strain>
    </source>
</reference>
<sequence length="159" mass="17291">MEYRHPLGQAGVLVQQGTRQVERLAGDVAAALDHQGALAEVVPGAWPDYVPGYQLRLSGRKPEARQRLCRSLATVRDGTGTSAVDPPDLEARVVTQLAITAVVTASYPEMAGSRPSRSAGPFAHLTRCRKAESADRLPAASRKWHGWRMADRIESPVQR</sequence>
<evidence type="ECO:0000313" key="1">
    <source>
        <dbReference type="EMBL" id="GAA3818840.1"/>
    </source>
</evidence>
<accession>A0ABP7II32</accession>
<protein>
    <submittedName>
        <fullName evidence="1">Uncharacterized protein</fullName>
    </submittedName>
</protein>
<proteinExistence type="predicted"/>